<dbReference type="OrthoDB" id="9800643at2"/>
<evidence type="ECO:0000259" key="6">
    <source>
        <dbReference type="Pfam" id="PF05175"/>
    </source>
</evidence>
<proteinExistence type="inferred from homology"/>
<dbReference type="InterPro" id="IPR040758">
    <property type="entry name" value="PrmC_N"/>
</dbReference>
<dbReference type="GO" id="GO:0003676">
    <property type="term" value="F:nucleic acid binding"/>
    <property type="evidence" value="ECO:0007669"/>
    <property type="project" value="InterPro"/>
</dbReference>
<feature type="binding site" evidence="5">
    <location>
        <position position="174"/>
    </location>
    <ligand>
        <name>S-adenosyl-L-methionine</name>
        <dbReference type="ChEBI" id="CHEBI:59789"/>
    </ligand>
</feature>
<dbReference type="Gene3D" id="1.10.8.10">
    <property type="entry name" value="DNA helicase RuvA subunit, C-terminal domain"/>
    <property type="match status" value="1"/>
</dbReference>
<dbReference type="Pfam" id="PF17827">
    <property type="entry name" value="PrmC_N"/>
    <property type="match status" value="1"/>
</dbReference>
<protein>
    <recommendedName>
        <fullName evidence="5">Release factor glutamine methyltransferase</fullName>
        <shortName evidence="5">RF MTase</shortName>
        <ecNumber evidence="5">2.1.1.297</ecNumber>
    </recommendedName>
    <alternativeName>
        <fullName evidence="5">N5-glutamine methyltransferase PrmC</fullName>
    </alternativeName>
    <alternativeName>
        <fullName evidence="5">Protein-(glutamine-N5) MTase PrmC</fullName>
    </alternativeName>
    <alternativeName>
        <fullName evidence="5">Protein-glutamine N-methyltransferase PrmC</fullName>
    </alternativeName>
</protein>
<evidence type="ECO:0000256" key="1">
    <source>
        <dbReference type="ARBA" id="ARBA00022603"/>
    </source>
</evidence>
<accession>A0A3A3G8T7</accession>
<dbReference type="InterPro" id="IPR004556">
    <property type="entry name" value="HemK-like"/>
</dbReference>
<evidence type="ECO:0000256" key="5">
    <source>
        <dbReference type="HAMAP-Rule" id="MF_02126"/>
    </source>
</evidence>
<evidence type="ECO:0000256" key="2">
    <source>
        <dbReference type="ARBA" id="ARBA00022679"/>
    </source>
</evidence>
<dbReference type="AlphaFoldDB" id="A0A3A3G8T7"/>
<keyword evidence="1 5" id="KW-0489">Methyltransferase</keyword>
<comment type="similarity">
    <text evidence="5">Belongs to the protein N5-glutamine methyltransferase family. PrmC subfamily.</text>
</comment>
<feature type="binding site" evidence="5">
    <location>
        <position position="201"/>
    </location>
    <ligand>
        <name>S-adenosyl-L-methionine</name>
        <dbReference type="ChEBI" id="CHEBI:59789"/>
    </ligand>
</feature>
<keyword evidence="2 5" id="KW-0808">Transferase</keyword>
<dbReference type="FunFam" id="3.40.50.150:FF:000053">
    <property type="entry name" value="Release factor glutamine methyltransferase"/>
    <property type="match status" value="1"/>
</dbReference>
<dbReference type="Proteomes" id="UP000266327">
    <property type="component" value="Unassembled WGS sequence"/>
</dbReference>
<organism evidence="8 9">
    <name type="scientific">Noviherbaspirillum sedimenti</name>
    <dbReference type="NCBI Taxonomy" id="2320865"/>
    <lineage>
        <taxon>Bacteria</taxon>
        <taxon>Pseudomonadati</taxon>
        <taxon>Pseudomonadota</taxon>
        <taxon>Betaproteobacteria</taxon>
        <taxon>Burkholderiales</taxon>
        <taxon>Oxalobacteraceae</taxon>
        <taxon>Noviherbaspirillum</taxon>
    </lineage>
</organism>
<dbReference type="GO" id="GO:0032259">
    <property type="term" value="P:methylation"/>
    <property type="evidence" value="ECO:0007669"/>
    <property type="project" value="UniProtKB-KW"/>
</dbReference>
<sequence>MVGGLVRDPCHRARLDRLQAPALIDSCTVQQDQPPLFTLVAGDTLAALLRKAPLPALETRILASHALGLTRVQLITQSEHPFSAAEAHLLASLIQRRLAGEPIAYIVGQREFFGLPFMVTPAVLIPRPETELLVELTLERLPQGARVLDLGTGSGAIAVAIAHQRPDARVTALDASEDALAIARQNAGHNQVDVRFLHSDWYAGLDDQHFDVIVANPPYIEKDDPHLTQGDLRFEPANALTDHADGLSDLRAIVAGAGRHLAAGGWLLMEHGYDQAEAVRALLAAQGLTQVQSWQDLAGIERVSGASSPKT</sequence>
<dbReference type="NCBIfam" id="TIGR03534">
    <property type="entry name" value="RF_mod_PrmC"/>
    <property type="match status" value="1"/>
</dbReference>
<evidence type="ECO:0000256" key="4">
    <source>
        <dbReference type="ARBA" id="ARBA00048391"/>
    </source>
</evidence>
<evidence type="ECO:0000259" key="7">
    <source>
        <dbReference type="Pfam" id="PF17827"/>
    </source>
</evidence>
<gene>
    <name evidence="5 8" type="primary">prmC</name>
    <name evidence="8" type="ORF">D3878_12425</name>
</gene>
<keyword evidence="9" id="KW-1185">Reference proteome</keyword>
<dbReference type="InterPro" id="IPR002052">
    <property type="entry name" value="DNA_methylase_N6_adenine_CS"/>
</dbReference>
<dbReference type="InterPro" id="IPR029063">
    <property type="entry name" value="SAM-dependent_MTases_sf"/>
</dbReference>
<evidence type="ECO:0000313" key="8">
    <source>
        <dbReference type="EMBL" id="RJG04391.1"/>
    </source>
</evidence>
<dbReference type="Pfam" id="PF05175">
    <property type="entry name" value="MTS"/>
    <property type="match status" value="1"/>
</dbReference>
<comment type="catalytic activity">
    <reaction evidence="4 5">
        <text>L-glutaminyl-[peptide chain release factor] + S-adenosyl-L-methionine = N(5)-methyl-L-glutaminyl-[peptide chain release factor] + S-adenosyl-L-homocysteine + H(+)</text>
        <dbReference type="Rhea" id="RHEA:42896"/>
        <dbReference type="Rhea" id="RHEA-COMP:10271"/>
        <dbReference type="Rhea" id="RHEA-COMP:10272"/>
        <dbReference type="ChEBI" id="CHEBI:15378"/>
        <dbReference type="ChEBI" id="CHEBI:30011"/>
        <dbReference type="ChEBI" id="CHEBI:57856"/>
        <dbReference type="ChEBI" id="CHEBI:59789"/>
        <dbReference type="ChEBI" id="CHEBI:61891"/>
        <dbReference type="EC" id="2.1.1.297"/>
    </reaction>
</comment>
<comment type="caution">
    <text evidence="8">The sequence shown here is derived from an EMBL/GenBank/DDBJ whole genome shotgun (WGS) entry which is preliminary data.</text>
</comment>
<name>A0A3A3G8T7_9BURK</name>
<dbReference type="EC" id="2.1.1.297" evidence="5"/>
<feature type="binding site" evidence="5">
    <location>
        <position position="216"/>
    </location>
    <ligand>
        <name>S-adenosyl-L-methionine</name>
        <dbReference type="ChEBI" id="CHEBI:59789"/>
    </ligand>
</feature>
<dbReference type="GO" id="GO:0102559">
    <property type="term" value="F:peptide chain release factor N(5)-glutamine methyltransferase activity"/>
    <property type="evidence" value="ECO:0007669"/>
    <property type="project" value="UniProtKB-EC"/>
</dbReference>
<dbReference type="InterPro" id="IPR019874">
    <property type="entry name" value="RF_methyltr_PrmC"/>
</dbReference>
<dbReference type="PANTHER" id="PTHR18895:SF74">
    <property type="entry name" value="MTRF1L RELEASE FACTOR GLUTAMINE METHYLTRANSFERASE"/>
    <property type="match status" value="1"/>
</dbReference>
<feature type="domain" description="Methyltransferase small" evidence="6">
    <location>
        <begin position="130"/>
        <end position="224"/>
    </location>
</feature>
<dbReference type="CDD" id="cd02440">
    <property type="entry name" value="AdoMet_MTases"/>
    <property type="match status" value="1"/>
</dbReference>
<feature type="domain" description="Release factor glutamine methyltransferase N-terminal" evidence="7">
    <location>
        <begin position="46"/>
        <end position="108"/>
    </location>
</feature>
<dbReference type="SUPFAM" id="SSF53335">
    <property type="entry name" value="S-adenosyl-L-methionine-dependent methyltransferases"/>
    <property type="match status" value="1"/>
</dbReference>
<dbReference type="PANTHER" id="PTHR18895">
    <property type="entry name" value="HEMK METHYLTRANSFERASE"/>
    <property type="match status" value="1"/>
</dbReference>
<dbReference type="PROSITE" id="PS00092">
    <property type="entry name" value="N6_MTASE"/>
    <property type="match status" value="1"/>
</dbReference>
<reference evidence="9" key="1">
    <citation type="submission" date="2018-09" db="EMBL/GenBank/DDBJ databases">
        <authorList>
            <person name="Zhu H."/>
        </authorList>
    </citation>
    <scope>NUCLEOTIDE SEQUENCE [LARGE SCALE GENOMIC DNA]</scope>
    <source>
        <strain evidence="9">K1S02-23</strain>
    </source>
</reference>
<feature type="binding site" evidence="5">
    <location>
        <begin position="151"/>
        <end position="155"/>
    </location>
    <ligand>
        <name>S-adenosyl-L-methionine</name>
        <dbReference type="ChEBI" id="CHEBI:59789"/>
    </ligand>
</feature>
<dbReference type="InterPro" id="IPR050320">
    <property type="entry name" value="N5-glutamine_MTase"/>
</dbReference>
<evidence type="ECO:0000313" key="9">
    <source>
        <dbReference type="Proteomes" id="UP000266327"/>
    </source>
</evidence>
<evidence type="ECO:0000256" key="3">
    <source>
        <dbReference type="ARBA" id="ARBA00022691"/>
    </source>
</evidence>
<feature type="binding site" evidence="5">
    <location>
        <begin position="216"/>
        <end position="219"/>
    </location>
    <ligand>
        <name>substrate</name>
    </ligand>
</feature>
<comment type="function">
    <text evidence="5">Methylates the class 1 translation termination release factors RF1/PrfA and RF2/PrfB on the glutamine residue of the universally conserved GGQ motif.</text>
</comment>
<dbReference type="EMBL" id="QYUQ01000002">
    <property type="protein sequence ID" value="RJG04391.1"/>
    <property type="molecule type" value="Genomic_DNA"/>
</dbReference>
<keyword evidence="3 5" id="KW-0949">S-adenosyl-L-methionine</keyword>
<dbReference type="InterPro" id="IPR007848">
    <property type="entry name" value="Small_mtfrase_dom"/>
</dbReference>
<dbReference type="HAMAP" id="MF_02126">
    <property type="entry name" value="RF_methyltr_PrmC"/>
    <property type="match status" value="1"/>
</dbReference>
<dbReference type="Gene3D" id="3.40.50.150">
    <property type="entry name" value="Vaccinia Virus protein VP39"/>
    <property type="match status" value="1"/>
</dbReference>
<dbReference type="NCBIfam" id="TIGR00536">
    <property type="entry name" value="hemK_fam"/>
    <property type="match status" value="1"/>
</dbReference>